<feature type="domain" description="Solute-binding protein family 5" evidence="6">
    <location>
        <begin position="84"/>
        <end position="473"/>
    </location>
</feature>
<feature type="signal peptide" evidence="5">
    <location>
        <begin position="1"/>
        <end position="24"/>
    </location>
</feature>
<dbReference type="PROSITE" id="PS51257">
    <property type="entry name" value="PROKAR_LIPOPROTEIN"/>
    <property type="match status" value="1"/>
</dbReference>
<dbReference type="GO" id="GO:0043190">
    <property type="term" value="C:ATP-binding cassette (ABC) transporter complex"/>
    <property type="evidence" value="ECO:0007669"/>
    <property type="project" value="InterPro"/>
</dbReference>
<dbReference type="Gene3D" id="3.90.76.10">
    <property type="entry name" value="Dipeptide-binding Protein, Domain 1"/>
    <property type="match status" value="1"/>
</dbReference>
<dbReference type="EMBL" id="FOKI01000002">
    <property type="protein sequence ID" value="SFA76087.1"/>
    <property type="molecule type" value="Genomic_DNA"/>
</dbReference>
<evidence type="ECO:0000313" key="8">
    <source>
        <dbReference type="Proteomes" id="UP000198619"/>
    </source>
</evidence>
<dbReference type="STRING" id="84698.SAMN04488528_100293"/>
<dbReference type="InterPro" id="IPR039424">
    <property type="entry name" value="SBP_5"/>
</dbReference>
<evidence type="ECO:0000259" key="6">
    <source>
        <dbReference type="Pfam" id="PF00496"/>
    </source>
</evidence>
<dbReference type="InterPro" id="IPR030678">
    <property type="entry name" value="Peptide/Ni-bd"/>
</dbReference>
<dbReference type="Pfam" id="PF00496">
    <property type="entry name" value="SBP_bac_5"/>
    <property type="match status" value="1"/>
</dbReference>
<comment type="subcellular location">
    <subcellularLocation>
        <location evidence="1">Cell envelope</location>
    </subcellularLocation>
</comment>
<evidence type="ECO:0000256" key="4">
    <source>
        <dbReference type="ARBA" id="ARBA00022729"/>
    </source>
</evidence>
<gene>
    <name evidence="7" type="ORF">SAMN04488528_100293</name>
</gene>
<dbReference type="Gene3D" id="3.40.190.10">
    <property type="entry name" value="Periplasmic binding protein-like II"/>
    <property type="match status" value="1"/>
</dbReference>
<dbReference type="CDD" id="cd08504">
    <property type="entry name" value="PBP2_OppA"/>
    <property type="match status" value="1"/>
</dbReference>
<protein>
    <submittedName>
        <fullName evidence="7">Oligopeptide transport system substrate-binding protein</fullName>
    </submittedName>
</protein>
<dbReference type="Proteomes" id="UP000198619">
    <property type="component" value="Unassembled WGS sequence"/>
</dbReference>
<keyword evidence="4 5" id="KW-0732">Signal</keyword>
<evidence type="ECO:0000313" key="7">
    <source>
        <dbReference type="EMBL" id="SFA76087.1"/>
    </source>
</evidence>
<dbReference type="InterPro" id="IPR000914">
    <property type="entry name" value="SBP_5_dom"/>
</dbReference>
<evidence type="ECO:0000256" key="1">
    <source>
        <dbReference type="ARBA" id="ARBA00004196"/>
    </source>
</evidence>
<dbReference type="FunFam" id="3.10.105.10:FF:000001">
    <property type="entry name" value="Oligopeptide ABC transporter, oligopeptide-binding protein"/>
    <property type="match status" value="1"/>
</dbReference>
<dbReference type="PIRSF" id="PIRSF002741">
    <property type="entry name" value="MppA"/>
    <property type="match status" value="1"/>
</dbReference>
<dbReference type="GO" id="GO:0015833">
    <property type="term" value="P:peptide transport"/>
    <property type="evidence" value="ECO:0007669"/>
    <property type="project" value="TreeGrafter"/>
</dbReference>
<comment type="similarity">
    <text evidence="2">Belongs to the bacterial solute-binding protein 5 family.</text>
</comment>
<keyword evidence="8" id="KW-1185">Reference proteome</keyword>
<evidence type="ECO:0000256" key="5">
    <source>
        <dbReference type="SAM" id="SignalP"/>
    </source>
</evidence>
<name>A0A1I0VJ84_9CLOT</name>
<dbReference type="AlphaFoldDB" id="A0A1I0VJ84"/>
<evidence type="ECO:0000256" key="2">
    <source>
        <dbReference type="ARBA" id="ARBA00005695"/>
    </source>
</evidence>
<evidence type="ECO:0000256" key="3">
    <source>
        <dbReference type="ARBA" id="ARBA00022448"/>
    </source>
</evidence>
<feature type="chain" id="PRO_5038391056" evidence="5">
    <location>
        <begin position="25"/>
        <end position="554"/>
    </location>
</feature>
<organism evidence="7 8">
    <name type="scientific">Clostridium frigidicarnis</name>
    <dbReference type="NCBI Taxonomy" id="84698"/>
    <lineage>
        <taxon>Bacteria</taxon>
        <taxon>Bacillati</taxon>
        <taxon>Bacillota</taxon>
        <taxon>Clostridia</taxon>
        <taxon>Eubacteriales</taxon>
        <taxon>Clostridiaceae</taxon>
        <taxon>Clostridium</taxon>
    </lineage>
</organism>
<proteinExistence type="inferred from homology"/>
<sequence length="554" mass="62083">MKRSKLKKIFAIVLIATMGISVLAGCGGSKSASSDKKDDQVLTYNLGADSKTLDPALNTSSDGGIVLANTFEGLCRLDKDNKAIPGGAEKWEITDDGLQYTFHLRKDAKWSNGEPVTANDYEFAWKRALNPKTGAEYAYQLYYIKNGHEYNTDKDGKISPDTLGIKALDDYTLQVTLESPTKYFLELTGFATYYPVNKKIVENNPEWSTKVETFISNGPFKMSEWKIKDSLTFIKNENYYDKGRVKLDKLVMSMVTDSTSAWAGYQSGQFDMVDVVPTPEIQGALKSNLATKFQNTATYFYSINVSDKAKEVSPDAAKALSDAKVRKALNLAINRKDIVENVTKGEQIPAFGYVPVGMLKQDGKDFTDKEYFKAEGDVEGAKKLLSEAGYTDGKGFPTLVLMYNTEGAHKDVAQAVQNMWKENLGINVELQNQEWKVFQTTRTNKNYLIARHGWTGDYNDPMTFLDMWTTTSGLNDCGFSNPEYDKLVADAKKEIDVVKREKLMRQAEDVLLDQMPILPLYYYTQIKGIKSYVKGVRVAALGNIYFDEAYIEGK</sequence>
<dbReference type="GO" id="GO:1904680">
    <property type="term" value="F:peptide transmembrane transporter activity"/>
    <property type="evidence" value="ECO:0007669"/>
    <property type="project" value="TreeGrafter"/>
</dbReference>
<keyword evidence="3" id="KW-0813">Transport</keyword>
<dbReference type="Gene3D" id="3.10.105.10">
    <property type="entry name" value="Dipeptide-binding Protein, Domain 3"/>
    <property type="match status" value="1"/>
</dbReference>
<dbReference type="OrthoDB" id="9801912at2"/>
<reference evidence="7 8" key="1">
    <citation type="submission" date="2016-10" db="EMBL/GenBank/DDBJ databases">
        <authorList>
            <person name="de Groot N.N."/>
        </authorList>
    </citation>
    <scope>NUCLEOTIDE SEQUENCE [LARGE SCALE GENOMIC DNA]</scope>
    <source>
        <strain evidence="7 8">DSM 12271</strain>
    </source>
</reference>
<dbReference type="SUPFAM" id="SSF53850">
    <property type="entry name" value="Periplasmic binding protein-like II"/>
    <property type="match status" value="1"/>
</dbReference>
<dbReference type="PANTHER" id="PTHR30290:SF10">
    <property type="entry name" value="PERIPLASMIC OLIGOPEPTIDE-BINDING PROTEIN-RELATED"/>
    <property type="match status" value="1"/>
</dbReference>
<dbReference type="RefSeq" id="WP_090038228.1">
    <property type="nucleotide sequence ID" value="NZ_FOKI01000002.1"/>
</dbReference>
<accession>A0A1I0VJ84</accession>
<dbReference type="FunFam" id="3.90.76.10:FF:000001">
    <property type="entry name" value="Oligopeptide ABC transporter substrate-binding protein"/>
    <property type="match status" value="1"/>
</dbReference>
<dbReference type="PANTHER" id="PTHR30290">
    <property type="entry name" value="PERIPLASMIC BINDING COMPONENT OF ABC TRANSPORTER"/>
    <property type="match status" value="1"/>
</dbReference>
<dbReference type="GO" id="GO:0030288">
    <property type="term" value="C:outer membrane-bounded periplasmic space"/>
    <property type="evidence" value="ECO:0007669"/>
    <property type="project" value="UniProtKB-ARBA"/>
</dbReference>